<comment type="caution">
    <text evidence="1">The sequence shown here is derived from an EMBL/GenBank/DDBJ whole genome shotgun (WGS) entry which is preliminary data.</text>
</comment>
<accession>A0ABR2F9L0</accession>
<keyword evidence="2" id="KW-1185">Reference proteome</keyword>
<dbReference type="EMBL" id="JBBPBM010000007">
    <property type="protein sequence ID" value="KAK8574999.1"/>
    <property type="molecule type" value="Genomic_DNA"/>
</dbReference>
<evidence type="ECO:0000313" key="1">
    <source>
        <dbReference type="EMBL" id="KAK8574999.1"/>
    </source>
</evidence>
<proteinExistence type="predicted"/>
<evidence type="ECO:0000313" key="2">
    <source>
        <dbReference type="Proteomes" id="UP001472677"/>
    </source>
</evidence>
<sequence length="222" mass="24855">MKVNKGLVDQGTQQTVDEMREHQVDVGPSGADMVDKGHVEEFLEKQGNESNSVLSKSLEDLNSLELAQDGDEDLNKVHEKEIVRGRGMRSFEIRVRRVEGLQSEKVVSGVHDNPIVSMKEIDKRTYSIAVIEFTTLTVITYLFKFMAESVRGDTAKSTECYTAKVDTSKKEAMKHVRCLLRGSWKQLNEESLKSYVFEHGAHLSLPQPACAAKALVGLLRCN</sequence>
<protein>
    <submittedName>
        <fullName evidence="1">Uncharacterized protein</fullName>
    </submittedName>
</protein>
<name>A0ABR2F9L0_9ROSI</name>
<gene>
    <name evidence="1" type="ORF">V6N12_062676</name>
</gene>
<dbReference type="SUPFAM" id="SSF48576">
    <property type="entry name" value="Terpenoid synthases"/>
    <property type="match status" value="1"/>
</dbReference>
<organism evidence="1 2">
    <name type="scientific">Hibiscus sabdariffa</name>
    <name type="common">roselle</name>
    <dbReference type="NCBI Taxonomy" id="183260"/>
    <lineage>
        <taxon>Eukaryota</taxon>
        <taxon>Viridiplantae</taxon>
        <taxon>Streptophyta</taxon>
        <taxon>Embryophyta</taxon>
        <taxon>Tracheophyta</taxon>
        <taxon>Spermatophyta</taxon>
        <taxon>Magnoliopsida</taxon>
        <taxon>eudicotyledons</taxon>
        <taxon>Gunneridae</taxon>
        <taxon>Pentapetalae</taxon>
        <taxon>rosids</taxon>
        <taxon>malvids</taxon>
        <taxon>Malvales</taxon>
        <taxon>Malvaceae</taxon>
        <taxon>Malvoideae</taxon>
        <taxon>Hibiscus</taxon>
    </lineage>
</organism>
<dbReference type="Gene3D" id="1.10.600.10">
    <property type="entry name" value="Farnesyl Diphosphate Synthase"/>
    <property type="match status" value="1"/>
</dbReference>
<reference evidence="1 2" key="1">
    <citation type="journal article" date="2024" name="G3 (Bethesda)">
        <title>Genome assembly of Hibiscus sabdariffa L. provides insights into metabolisms of medicinal natural products.</title>
        <authorList>
            <person name="Kim T."/>
        </authorList>
    </citation>
    <scope>NUCLEOTIDE SEQUENCE [LARGE SCALE GENOMIC DNA]</scope>
    <source>
        <strain evidence="1">TK-2024</strain>
        <tissue evidence="1">Old leaves</tissue>
    </source>
</reference>
<dbReference type="Proteomes" id="UP001472677">
    <property type="component" value="Unassembled WGS sequence"/>
</dbReference>
<dbReference type="InterPro" id="IPR008949">
    <property type="entry name" value="Isoprenoid_synthase_dom_sf"/>
</dbReference>